<feature type="binding site" evidence="9">
    <location>
        <position position="195"/>
    </location>
    <ligand>
        <name>substrate</name>
    </ligand>
</feature>
<dbReference type="Pfam" id="PF01960">
    <property type="entry name" value="ArgJ"/>
    <property type="match status" value="1"/>
</dbReference>
<dbReference type="NCBIfam" id="NF003802">
    <property type="entry name" value="PRK05388.1"/>
    <property type="match status" value="1"/>
</dbReference>
<keyword evidence="3 9" id="KW-0055">Arginine biosynthesis</keyword>
<dbReference type="Gene3D" id="3.10.20.340">
    <property type="entry name" value="ArgJ beta chain, C-terminal domain"/>
    <property type="match status" value="1"/>
</dbReference>
<organism evidence="10">
    <name type="scientific">Candidatus Kentrum sp. LPFa</name>
    <dbReference type="NCBI Taxonomy" id="2126335"/>
    <lineage>
        <taxon>Bacteria</taxon>
        <taxon>Pseudomonadati</taxon>
        <taxon>Pseudomonadota</taxon>
        <taxon>Gammaproteobacteria</taxon>
        <taxon>Candidatus Kentrum</taxon>
    </lineage>
</organism>
<feature type="chain" id="PRO_5023259434" description="Arginine biosynthesis bifunctional protein ArgJ alpha chain" evidence="9">
    <location>
        <begin position="1"/>
        <end position="205"/>
    </location>
</feature>
<evidence type="ECO:0000256" key="9">
    <source>
        <dbReference type="HAMAP-Rule" id="MF_01106"/>
    </source>
</evidence>
<evidence type="ECO:0000256" key="4">
    <source>
        <dbReference type="ARBA" id="ARBA00022605"/>
    </source>
</evidence>
<comment type="catalytic activity">
    <reaction evidence="8 9">
        <text>N(2)-acetyl-L-ornithine + L-glutamate = N-acetyl-L-glutamate + L-ornithine</text>
        <dbReference type="Rhea" id="RHEA:15349"/>
        <dbReference type="ChEBI" id="CHEBI:29985"/>
        <dbReference type="ChEBI" id="CHEBI:44337"/>
        <dbReference type="ChEBI" id="CHEBI:46911"/>
        <dbReference type="ChEBI" id="CHEBI:57805"/>
        <dbReference type="EC" id="2.3.1.35"/>
    </reaction>
</comment>
<dbReference type="GO" id="GO:0006526">
    <property type="term" value="P:L-arginine biosynthetic process"/>
    <property type="evidence" value="ECO:0007669"/>
    <property type="project" value="UniProtKB-UniRule"/>
</dbReference>
<feature type="site" description="Involved in the stabilization of negative charge on the oxyanion by the formation of the oxyanion hole" evidence="9">
    <location>
        <position position="133"/>
    </location>
</feature>
<feature type="binding site" evidence="9">
    <location>
        <position position="293"/>
    </location>
    <ligand>
        <name>substrate</name>
    </ligand>
</feature>
<comment type="subunit">
    <text evidence="2 9">Heterotetramer of two alpha and two beta chains.</text>
</comment>
<dbReference type="SUPFAM" id="SSF56266">
    <property type="entry name" value="DmpA/ArgJ-like"/>
    <property type="match status" value="1"/>
</dbReference>
<comment type="subcellular location">
    <subcellularLocation>
        <location evidence="9">Cytoplasm</location>
    </subcellularLocation>
</comment>
<dbReference type="EC" id="2.3.1.35" evidence="9"/>
<dbReference type="HAMAP" id="MF_01106">
    <property type="entry name" value="ArgJ"/>
    <property type="match status" value="1"/>
</dbReference>
<evidence type="ECO:0000256" key="6">
    <source>
        <dbReference type="ARBA" id="ARBA00022813"/>
    </source>
</evidence>
<dbReference type="InterPro" id="IPR042195">
    <property type="entry name" value="ArgJ_beta_C"/>
</dbReference>
<feature type="binding site" evidence="9">
    <location>
        <position position="169"/>
    </location>
    <ligand>
        <name>substrate</name>
    </ligand>
</feature>
<reference evidence="10" key="1">
    <citation type="submission" date="2019-02" db="EMBL/GenBank/DDBJ databases">
        <authorList>
            <person name="Gruber-Vodicka R. H."/>
            <person name="Seah K. B. B."/>
        </authorList>
    </citation>
    <scope>NUCLEOTIDE SEQUENCE</scope>
    <source>
        <strain evidence="10">BECK_S313</strain>
    </source>
</reference>
<comment type="function">
    <text evidence="9">Catalyzes two activities which are involved in the cyclic version of arginine biosynthesis: the synthesis of N-acetylglutamate from glutamate and acetyl-CoA as the acetyl donor, and of ornithine by transacetylation between N(2)-acetylornithine and glutamate.</text>
</comment>
<evidence type="ECO:0000256" key="7">
    <source>
        <dbReference type="ARBA" id="ARBA00023315"/>
    </source>
</evidence>
<dbReference type="Gene3D" id="3.60.70.12">
    <property type="entry name" value="L-amino peptidase D-ALA esterase/amidase"/>
    <property type="match status" value="1"/>
</dbReference>
<dbReference type="GO" id="GO:0004042">
    <property type="term" value="F:L-glutamate N-acetyltransferase activity"/>
    <property type="evidence" value="ECO:0007669"/>
    <property type="project" value="UniProtKB-UniRule"/>
</dbReference>
<sequence length="422" mass="44956">MPGMIEHKLFAEGRTLMTTPLAAVSGIRIGATNAEIRQHMGMSQKDRDDLVLIEIAEGAHTAAVFTRNAFCAAPVQLARHHLGETEPRFLLINAGNANAGTGDSGLRDARACCEAVAEYAGCRPEAVLPFSTGVIGEPLPVDCIRAGVVGAREGLSSSGWESAARAIMTTDTAPKGVSRRVETADGPFTITGIAKGSGMIRPNMATMLVFIATDAAVAPDVLRHVLAHAVEHSFHRITVDGDTSTNDACVLMATGTADLPMLDRIEEARYGIFQQAVTEVCEVLAKTIIQDAEGANKFITIEARGGASEEECMDVAFSIAHSPLVKTAFFAGDPNWGRILAAVGRAGLSDFDIGKVRIFLNDVCIVASGARAEGYTETEGQRVMASPEITIRIELGRGSRNATVWTCDLSYDYVRINAEYRT</sequence>
<keyword evidence="9" id="KW-0511">Multifunctional enzyme</keyword>
<dbReference type="FunFam" id="3.60.70.12:FF:000001">
    <property type="entry name" value="Arginine biosynthesis bifunctional protein ArgJ, chloroplastic"/>
    <property type="match status" value="1"/>
</dbReference>
<keyword evidence="7 9" id="KW-0012">Acyltransferase</keyword>
<dbReference type="EMBL" id="CAADFK010000059">
    <property type="protein sequence ID" value="VFK14304.1"/>
    <property type="molecule type" value="Genomic_DNA"/>
</dbReference>
<keyword evidence="6 9" id="KW-0068">Autocatalytic cleavage</keyword>
<gene>
    <name evidence="9" type="primary">argJ</name>
    <name evidence="10" type="ORF">BECKLPF1236B_GA0070989_105919</name>
</gene>
<dbReference type="FunFam" id="3.10.20.340:FF:000001">
    <property type="entry name" value="Arginine biosynthesis bifunctional protein ArgJ, chloroplastic"/>
    <property type="match status" value="1"/>
</dbReference>
<dbReference type="InterPro" id="IPR002813">
    <property type="entry name" value="Arg_biosynth_ArgJ"/>
</dbReference>
<dbReference type="GO" id="GO:0004358">
    <property type="term" value="F:L-glutamate N-acetyltransferase activity, acting on acetyl-L-ornithine as donor"/>
    <property type="evidence" value="ECO:0007669"/>
    <property type="project" value="UniProtKB-UniRule"/>
</dbReference>
<dbReference type="PANTHER" id="PTHR23100">
    <property type="entry name" value="ARGININE BIOSYNTHESIS BIFUNCTIONAL PROTEIN ARGJ"/>
    <property type="match status" value="1"/>
</dbReference>
<feature type="binding site" evidence="9">
    <location>
        <position position="206"/>
    </location>
    <ligand>
        <name>substrate</name>
    </ligand>
</feature>
<feature type="binding site" evidence="9">
    <location>
        <position position="422"/>
    </location>
    <ligand>
        <name>substrate</name>
    </ligand>
</feature>
<comment type="pathway">
    <text evidence="9">Amino-acid biosynthesis; L-arginine biosynthesis; L-ornithine and N-acetyl-L-glutamate from L-glutamate and N(2)-acetyl-L-ornithine (cyclic): step 1/1.</text>
</comment>
<dbReference type="InterPro" id="IPR016117">
    <property type="entry name" value="ArgJ-like_dom_sf"/>
</dbReference>
<feature type="site" description="Cleavage; by autolysis" evidence="9">
    <location>
        <begin position="205"/>
        <end position="206"/>
    </location>
</feature>
<evidence type="ECO:0000313" key="10">
    <source>
        <dbReference type="EMBL" id="VFK14304.1"/>
    </source>
</evidence>
<comment type="catalytic activity">
    <reaction evidence="9">
        <text>L-glutamate + acetyl-CoA = N-acetyl-L-glutamate + CoA + H(+)</text>
        <dbReference type="Rhea" id="RHEA:24292"/>
        <dbReference type="ChEBI" id="CHEBI:15378"/>
        <dbReference type="ChEBI" id="CHEBI:29985"/>
        <dbReference type="ChEBI" id="CHEBI:44337"/>
        <dbReference type="ChEBI" id="CHEBI:57287"/>
        <dbReference type="ChEBI" id="CHEBI:57288"/>
        <dbReference type="EC" id="2.3.1.1"/>
    </reaction>
</comment>
<feature type="active site" description="Nucleophile" evidence="9">
    <location>
        <position position="206"/>
    </location>
</feature>
<comment type="similarity">
    <text evidence="1 9">Belongs to the ArgJ family.</text>
</comment>
<dbReference type="NCBIfam" id="TIGR00120">
    <property type="entry name" value="ArgJ"/>
    <property type="match status" value="1"/>
</dbReference>
<dbReference type="AlphaFoldDB" id="A0A450WB93"/>
<dbReference type="GO" id="GO:0005737">
    <property type="term" value="C:cytoplasm"/>
    <property type="evidence" value="ECO:0007669"/>
    <property type="project" value="UniProtKB-SubCell"/>
</dbReference>
<feature type="chain" id="PRO_5023259433" description="Arginine biosynthesis bifunctional protein ArgJ beta chain" evidence="9">
    <location>
        <begin position="206"/>
        <end position="422"/>
    </location>
</feature>
<proteinExistence type="inferred from homology"/>
<evidence type="ECO:0000256" key="2">
    <source>
        <dbReference type="ARBA" id="ARBA00011475"/>
    </source>
</evidence>
<dbReference type="GO" id="GO:0006592">
    <property type="term" value="P:ornithine biosynthetic process"/>
    <property type="evidence" value="ECO:0007669"/>
    <property type="project" value="TreeGrafter"/>
</dbReference>
<name>A0A450WB93_9GAMM</name>
<keyword evidence="5 9" id="KW-0808">Transferase</keyword>
<evidence type="ECO:0000256" key="8">
    <source>
        <dbReference type="ARBA" id="ARBA00049439"/>
    </source>
</evidence>
<accession>A0A450WB93</accession>
<dbReference type="PANTHER" id="PTHR23100:SF0">
    <property type="entry name" value="ARGININE BIOSYNTHESIS BIFUNCTIONAL PROTEIN ARGJ, MITOCHONDRIAL"/>
    <property type="match status" value="1"/>
</dbReference>
<feature type="site" description="Involved in the stabilization of negative charge on the oxyanion by the formation of the oxyanion hole" evidence="9">
    <location>
        <position position="132"/>
    </location>
</feature>
<dbReference type="CDD" id="cd02152">
    <property type="entry name" value="OAT"/>
    <property type="match status" value="1"/>
</dbReference>
<comment type="pathway">
    <text evidence="9">Amino-acid biosynthesis; L-arginine biosynthesis; N(2)-acetyl-L-ornithine from L-glutamate: step 1/4.</text>
</comment>
<evidence type="ECO:0000256" key="1">
    <source>
        <dbReference type="ARBA" id="ARBA00006774"/>
    </source>
</evidence>
<feature type="binding site" evidence="9">
    <location>
        <position position="417"/>
    </location>
    <ligand>
        <name>substrate</name>
    </ligand>
</feature>
<evidence type="ECO:0000256" key="3">
    <source>
        <dbReference type="ARBA" id="ARBA00022571"/>
    </source>
</evidence>
<protein>
    <recommendedName>
        <fullName evidence="9">Arginine biosynthesis bifunctional protein ArgJ</fullName>
    </recommendedName>
    <domain>
        <recommendedName>
            <fullName evidence="9">Glutamate N-acetyltransferase</fullName>
            <ecNumber evidence="9">2.3.1.35</ecNumber>
        </recommendedName>
        <alternativeName>
            <fullName evidence="9">Ornithine acetyltransferase</fullName>
            <shortName evidence="9">OATase</shortName>
        </alternativeName>
        <alternativeName>
            <fullName evidence="9">Ornithine transacetylase</fullName>
        </alternativeName>
    </domain>
    <domain>
        <recommendedName>
            <fullName evidence="9">Amino-acid acetyltransferase</fullName>
            <ecNumber evidence="9">2.3.1.1</ecNumber>
        </recommendedName>
        <alternativeName>
            <fullName evidence="9">N-acetylglutamate synthase</fullName>
            <shortName evidence="9">AGSase</shortName>
        </alternativeName>
    </domain>
    <component>
        <recommendedName>
            <fullName evidence="9">Arginine biosynthesis bifunctional protein ArgJ alpha chain</fullName>
        </recommendedName>
    </component>
    <component>
        <recommendedName>
            <fullName evidence="9">Arginine biosynthesis bifunctional protein ArgJ beta chain</fullName>
        </recommendedName>
    </component>
</protein>
<dbReference type="UniPathway" id="UPA00068">
    <property type="reaction ID" value="UER00106"/>
</dbReference>
<dbReference type="EC" id="2.3.1.1" evidence="9"/>
<evidence type="ECO:0000256" key="5">
    <source>
        <dbReference type="ARBA" id="ARBA00022679"/>
    </source>
</evidence>
<keyword evidence="9" id="KW-0963">Cytoplasm</keyword>
<keyword evidence="4 9" id="KW-0028">Amino-acid biosynthesis</keyword>